<evidence type="ECO:0000313" key="1">
    <source>
        <dbReference type="EMBL" id="KAK7077807.1"/>
    </source>
</evidence>
<dbReference type="AlphaFoldDB" id="A0AAN8X762"/>
<gene>
    <name evidence="1" type="ORF">SK128_020510</name>
</gene>
<keyword evidence="2" id="KW-1185">Reference proteome</keyword>
<protein>
    <submittedName>
        <fullName evidence="1">Uncharacterized protein</fullName>
    </submittedName>
</protein>
<comment type="caution">
    <text evidence="1">The sequence shown here is derived from an EMBL/GenBank/DDBJ whole genome shotgun (WGS) entry which is preliminary data.</text>
</comment>
<accession>A0AAN8X762</accession>
<dbReference type="Proteomes" id="UP001381693">
    <property type="component" value="Unassembled WGS sequence"/>
</dbReference>
<sequence>MVYTTAKQQKHRSPLLRNRFQGQQFLPVFGIQNAPAFWNRFQFINFFKYMRTEKQQHFGADSSLSISSSIWELKSSSILAPNPVHQFPPVFKQHRGI</sequence>
<organism evidence="1 2">
    <name type="scientific">Halocaridina rubra</name>
    <name type="common">Hawaiian red shrimp</name>
    <dbReference type="NCBI Taxonomy" id="373956"/>
    <lineage>
        <taxon>Eukaryota</taxon>
        <taxon>Metazoa</taxon>
        <taxon>Ecdysozoa</taxon>
        <taxon>Arthropoda</taxon>
        <taxon>Crustacea</taxon>
        <taxon>Multicrustacea</taxon>
        <taxon>Malacostraca</taxon>
        <taxon>Eumalacostraca</taxon>
        <taxon>Eucarida</taxon>
        <taxon>Decapoda</taxon>
        <taxon>Pleocyemata</taxon>
        <taxon>Caridea</taxon>
        <taxon>Atyoidea</taxon>
        <taxon>Atyidae</taxon>
        <taxon>Halocaridina</taxon>
    </lineage>
</organism>
<dbReference type="EMBL" id="JAXCGZ010008235">
    <property type="protein sequence ID" value="KAK7077807.1"/>
    <property type="molecule type" value="Genomic_DNA"/>
</dbReference>
<feature type="non-terminal residue" evidence="1">
    <location>
        <position position="97"/>
    </location>
</feature>
<proteinExistence type="predicted"/>
<evidence type="ECO:0000313" key="2">
    <source>
        <dbReference type="Proteomes" id="UP001381693"/>
    </source>
</evidence>
<name>A0AAN8X762_HALRR</name>
<reference evidence="1 2" key="1">
    <citation type="submission" date="2023-11" db="EMBL/GenBank/DDBJ databases">
        <title>Halocaridina rubra genome assembly.</title>
        <authorList>
            <person name="Smith C."/>
        </authorList>
    </citation>
    <scope>NUCLEOTIDE SEQUENCE [LARGE SCALE GENOMIC DNA]</scope>
    <source>
        <strain evidence="1">EP-1</strain>
        <tissue evidence="1">Whole</tissue>
    </source>
</reference>